<reference evidence="1" key="1">
    <citation type="submission" date="2023-04" db="EMBL/GenBank/DDBJ databases">
        <title>Draft Genome sequencing of Naganishia species isolated from polar environments using Oxford Nanopore Technology.</title>
        <authorList>
            <person name="Leo P."/>
            <person name="Venkateswaran K."/>
        </authorList>
    </citation>
    <scope>NUCLEOTIDE SEQUENCE</scope>
    <source>
        <strain evidence="1">MNA-CCFEE 5425</strain>
    </source>
</reference>
<organism evidence="1 2">
    <name type="scientific">Naganishia vaughanmartiniae</name>
    <dbReference type="NCBI Taxonomy" id="1424756"/>
    <lineage>
        <taxon>Eukaryota</taxon>
        <taxon>Fungi</taxon>
        <taxon>Dikarya</taxon>
        <taxon>Basidiomycota</taxon>
        <taxon>Agaricomycotina</taxon>
        <taxon>Tremellomycetes</taxon>
        <taxon>Filobasidiales</taxon>
        <taxon>Filobasidiaceae</taxon>
        <taxon>Naganishia</taxon>
    </lineage>
</organism>
<sequence>MSITILTASDIGTLLADPVTLHEAIASQRDVLAAFSRSTNVVTETEPPEIQIPHRTTLTTDGCTTLCMPSRVRGLEGKGGNQGTGIGVKVVSVPRQGDAGLPATTTLFEGKEGNLRAVVNARALTAVRNACASALFILSLPTVRNSATSLVLFGSGAQAKYHALVICAFVPTIRTVTIVARRQTERLLSLIDDLQTSLSPSATQKETPTRSVRSLIAPSTEDLADLISSADIICTMTSSTTPLFSGPVKPNTAIVLIGSYKPTMHEIPGSILAQGMTDGRKLVVDSREACLREAGELIDAQVREEDVVELGQVLSGASIGGGPDGGVYIFKSVGISVQDVAIADVMLRLAEAHGLGTVIHDYD</sequence>
<protein>
    <submittedName>
        <fullName evidence="1">Uncharacterized protein</fullName>
    </submittedName>
</protein>
<dbReference type="Proteomes" id="UP001243375">
    <property type="component" value="Unassembled WGS sequence"/>
</dbReference>
<evidence type="ECO:0000313" key="1">
    <source>
        <dbReference type="EMBL" id="KAJ9119681.1"/>
    </source>
</evidence>
<proteinExistence type="predicted"/>
<accession>A0ACC2X9D9</accession>
<dbReference type="EMBL" id="JASBWU010000008">
    <property type="protein sequence ID" value="KAJ9119681.1"/>
    <property type="molecule type" value="Genomic_DNA"/>
</dbReference>
<comment type="caution">
    <text evidence="1">The sequence shown here is derived from an EMBL/GenBank/DDBJ whole genome shotgun (WGS) entry which is preliminary data.</text>
</comment>
<keyword evidence="2" id="KW-1185">Reference proteome</keyword>
<name>A0ACC2X9D9_9TREE</name>
<gene>
    <name evidence="1" type="ORF">QFC22_003391</name>
</gene>
<evidence type="ECO:0000313" key="2">
    <source>
        <dbReference type="Proteomes" id="UP001243375"/>
    </source>
</evidence>